<evidence type="ECO:0000256" key="1">
    <source>
        <dbReference type="SAM" id="MobiDB-lite"/>
    </source>
</evidence>
<comment type="caution">
    <text evidence="2">The sequence shown here is derived from an EMBL/GenBank/DDBJ whole genome shotgun (WGS) entry which is preliminary data.</text>
</comment>
<evidence type="ECO:0000313" key="3">
    <source>
        <dbReference type="Proteomes" id="UP000820818"/>
    </source>
</evidence>
<keyword evidence="3" id="KW-1185">Reference proteome</keyword>
<gene>
    <name evidence="2" type="ORF">GHT06_019858</name>
</gene>
<sequence length="448" mass="50772">MSPTVPTTTDPSNSWIRLGPSSLPSSTAGAVSNLIRIDQSARQHCEEDGNRIADAHGRPLDMCTDNGGGHNGNCWLLTHQSVSSVSLNGSWQRRDYREPMTMETAEFWIHQLHSVLHETRTNLNLIVAFHHRQMQKRQSQLSSDLYAKPAETVVMKSKSVAVQTNSQPNNETQMESAKESKLSYYRKSVATPRLHSHSDCPIIHASPAVPSKPKVPKTASPDGCRFPDNSCCSPSTHCCLTCKTANRPKVTPPHRDEAKSNHDRQRETNINTSVLLLNDAWQLAGLHTRQRMSVLSRHYRILYRHYRRLRKRHRQLRRSMRRTSHQTRYIQHQLQILLGSIVKQVDDVATDWVDRLKGLVDDTTAQGSSSDYSYSPCDFTSRSSLAGRGSERLKSSPLSAPTCNSFSLYRWYSSLSLKLSWIQTSHRNVIEKILLFHAFTTNSINTHL</sequence>
<proteinExistence type="predicted"/>
<dbReference type="Proteomes" id="UP000820818">
    <property type="component" value="Linkage Group LG8"/>
</dbReference>
<feature type="region of interest" description="Disordered" evidence="1">
    <location>
        <begin position="161"/>
        <end position="180"/>
    </location>
</feature>
<feature type="region of interest" description="Disordered" evidence="1">
    <location>
        <begin position="1"/>
        <end position="26"/>
    </location>
</feature>
<organism evidence="2 3">
    <name type="scientific">Daphnia sinensis</name>
    <dbReference type="NCBI Taxonomy" id="1820382"/>
    <lineage>
        <taxon>Eukaryota</taxon>
        <taxon>Metazoa</taxon>
        <taxon>Ecdysozoa</taxon>
        <taxon>Arthropoda</taxon>
        <taxon>Crustacea</taxon>
        <taxon>Branchiopoda</taxon>
        <taxon>Diplostraca</taxon>
        <taxon>Cladocera</taxon>
        <taxon>Anomopoda</taxon>
        <taxon>Daphniidae</taxon>
        <taxon>Daphnia</taxon>
        <taxon>Daphnia similis group</taxon>
    </lineage>
</organism>
<protein>
    <submittedName>
        <fullName evidence="2">Uncharacterized protein</fullName>
    </submittedName>
</protein>
<accession>A0AAD5L3I9</accession>
<dbReference type="AlphaFoldDB" id="A0AAD5L3I9"/>
<feature type="compositionally biased region" description="Polar residues" evidence="1">
    <location>
        <begin position="161"/>
        <end position="175"/>
    </location>
</feature>
<dbReference type="EMBL" id="WJBH02000008">
    <property type="protein sequence ID" value="KAI9554585.1"/>
    <property type="molecule type" value="Genomic_DNA"/>
</dbReference>
<name>A0AAD5L3I9_9CRUS</name>
<evidence type="ECO:0000313" key="2">
    <source>
        <dbReference type="EMBL" id="KAI9554585.1"/>
    </source>
</evidence>
<feature type="compositionally biased region" description="Polar residues" evidence="1">
    <location>
        <begin position="1"/>
        <end position="15"/>
    </location>
</feature>
<reference evidence="2 3" key="1">
    <citation type="submission" date="2022-05" db="EMBL/GenBank/DDBJ databases">
        <title>A multi-omics perspective on studying reproductive biology in Daphnia sinensis.</title>
        <authorList>
            <person name="Jia J."/>
        </authorList>
    </citation>
    <scope>NUCLEOTIDE SEQUENCE [LARGE SCALE GENOMIC DNA]</scope>
    <source>
        <strain evidence="2 3">WSL</strain>
    </source>
</reference>